<sequence>MKTIKFLTTVMALAIVAVATAVEKPKMDIVPLSEDRAVVSILNGTEAVFELSISAKDAGLVYYKQAANPSLTYQKIFDFKNIEDGDYTMDLRVNDTRLVRDINVSSKGIVVGESKMRIDPYFGFSDNVLKLTYLNFDQERLSLNIYDESGLVYESKLGQEFNIATGFDLSALAAGKYEVVLTSMSNDFSFSLEK</sequence>
<evidence type="ECO:0000313" key="3">
    <source>
        <dbReference type="Proteomes" id="UP000032544"/>
    </source>
</evidence>
<organism evidence="2 3">
    <name type="scientific">Draconibacterium sediminis</name>
    <dbReference type="NCBI Taxonomy" id="1544798"/>
    <lineage>
        <taxon>Bacteria</taxon>
        <taxon>Pseudomonadati</taxon>
        <taxon>Bacteroidota</taxon>
        <taxon>Bacteroidia</taxon>
        <taxon>Marinilabiliales</taxon>
        <taxon>Prolixibacteraceae</taxon>
        <taxon>Draconibacterium</taxon>
    </lineage>
</organism>
<name>A0A0D8J878_9BACT</name>
<protein>
    <recommendedName>
        <fullName evidence="4">Secretion system C-terminal sorting domain-containing protein</fullName>
    </recommendedName>
</protein>
<dbReference type="RefSeq" id="WP_045031516.1">
    <property type="nucleotide sequence ID" value="NZ_JRHC01000004.1"/>
</dbReference>
<comment type="caution">
    <text evidence="2">The sequence shown here is derived from an EMBL/GenBank/DDBJ whole genome shotgun (WGS) entry which is preliminary data.</text>
</comment>
<evidence type="ECO:0000256" key="1">
    <source>
        <dbReference type="SAM" id="SignalP"/>
    </source>
</evidence>
<keyword evidence="3" id="KW-1185">Reference proteome</keyword>
<gene>
    <name evidence="2" type="ORF">LH29_16530</name>
</gene>
<dbReference type="AlphaFoldDB" id="A0A0D8J878"/>
<dbReference type="EMBL" id="JRHC01000004">
    <property type="protein sequence ID" value="KJF42994.1"/>
    <property type="molecule type" value="Genomic_DNA"/>
</dbReference>
<feature type="signal peptide" evidence="1">
    <location>
        <begin position="1"/>
        <end position="21"/>
    </location>
</feature>
<dbReference type="OrthoDB" id="1120850at2"/>
<evidence type="ECO:0008006" key="4">
    <source>
        <dbReference type="Google" id="ProtNLM"/>
    </source>
</evidence>
<feature type="chain" id="PRO_5002331029" description="Secretion system C-terminal sorting domain-containing protein" evidence="1">
    <location>
        <begin position="22"/>
        <end position="194"/>
    </location>
</feature>
<reference evidence="2 3" key="1">
    <citation type="submission" date="2014-09" db="EMBL/GenBank/DDBJ databases">
        <title>Draft Genome Sequence of Draconibacterium sp. JN14CK-3.</title>
        <authorList>
            <person name="Dong C."/>
            <person name="Lai Q."/>
            <person name="Shao Z."/>
        </authorList>
    </citation>
    <scope>NUCLEOTIDE SEQUENCE [LARGE SCALE GENOMIC DNA]</scope>
    <source>
        <strain evidence="2 3">JN14CK-3</strain>
    </source>
</reference>
<proteinExistence type="predicted"/>
<accession>A0A0D8J878</accession>
<evidence type="ECO:0000313" key="2">
    <source>
        <dbReference type="EMBL" id="KJF42994.1"/>
    </source>
</evidence>
<dbReference type="Proteomes" id="UP000032544">
    <property type="component" value="Unassembled WGS sequence"/>
</dbReference>
<keyword evidence="1" id="KW-0732">Signal</keyword>